<dbReference type="AlphaFoldDB" id="A0A3G1KT41"/>
<gene>
    <name evidence="2" type="ORF">DCMF_13380</name>
</gene>
<proteinExistence type="predicted"/>
<accession>A0A3G1KT41</accession>
<keyword evidence="1" id="KW-0175">Coiled coil</keyword>
<protein>
    <submittedName>
        <fullName evidence="2">Uncharacterized protein</fullName>
    </submittedName>
</protein>
<evidence type="ECO:0000256" key="1">
    <source>
        <dbReference type="SAM" id="Coils"/>
    </source>
</evidence>
<feature type="coiled-coil region" evidence="1">
    <location>
        <begin position="95"/>
        <end position="161"/>
    </location>
</feature>
<name>A0A3G1KT41_FORW1</name>
<dbReference type="KEGG" id="fwa:DCMF_13380"/>
<dbReference type="EMBL" id="CP017634">
    <property type="protein sequence ID" value="ATW25619.1"/>
    <property type="molecule type" value="Genomic_DNA"/>
</dbReference>
<evidence type="ECO:0000313" key="2">
    <source>
        <dbReference type="EMBL" id="ATW25619.1"/>
    </source>
</evidence>
<sequence length="600" mass="71199">MNRKSILDRCLAYISHENLSKLDYIFEYDKVGIAKQFIKDTMELDPEIQPFEDIKKNVCYIVSHMRIEFPDNEAEFYNTVFNRLLFLEGLPRNEYEILNNKVQGLYQKINNIKAQIQAKETQINTKEHENERLFEALERKINKLRNKCQSFKNELQQKETIAVEIFPKLDYEGRKCRHYKQLLDVELIEIQSIDLKKKALSICSRIASDDNNYKYYISSLEDSEAVFLPDCDYSISVKFAKEMNEFIGKFDKFTFDEEAFKKASAEYPYHSNIIETLRNNSIVAYKDFLARYIQEKNICDYIIKNVKNNHVINKRLDVLKGALENYISKQYLSFVNVAAIQIEGIFYDYCFEMDIQPKKLNSFTINTKLDRLHDKQVFNAYEYFAFDFPLIRNKVAHGLLTNGEDIIEIEKIAHETLLDLQYLVYIFQTNKKFPYSSPLEFIESYKNSNRNGYSFHARINNTDPKDECLYSHIKSYRNNITPHDPLNNLQWILNPMYDEVYYFYEISKEHEETRNRLLSCDFIQFIGDKMNKHLTPIGLTSHDEGIVEELETWVQLFQPIICYCKDNNISEEVCKKVISLKELTENNIKCYKQRGYSTRK</sequence>
<reference evidence="2 3" key="1">
    <citation type="submission" date="2016-10" db="EMBL/GenBank/DDBJ databases">
        <title>Complete Genome Sequence of Peptococcaceae strain DCMF.</title>
        <authorList>
            <person name="Edwards R.J."/>
            <person name="Holland S.I."/>
            <person name="Deshpande N.P."/>
            <person name="Wong Y.K."/>
            <person name="Ertan H."/>
            <person name="Manefield M."/>
            <person name="Russell T.L."/>
            <person name="Lee M.J."/>
        </authorList>
    </citation>
    <scope>NUCLEOTIDE SEQUENCE [LARGE SCALE GENOMIC DNA]</scope>
    <source>
        <strain evidence="2 3">DCMF</strain>
    </source>
</reference>
<keyword evidence="3" id="KW-1185">Reference proteome</keyword>
<evidence type="ECO:0000313" key="3">
    <source>
        <dbReference type="Proteomes" id="UP000323521"/>
    </source>
</evidence>
<organism evidence="2 3">
    <name type="scientific">Formimonas warabiya</name>
    <dbReference type="NCBI Taxonomy" id="1761012"/>
    <lineage>
        <taxon>Bacteria</taxon>
        <taxon>Bacillati</taxon>
        <taxon>Bacillota</taxon>
        <taxon>Clostridia</taxon>
        <taxon>Eubacteriales</taxon>
        <taxon>Peptococcaceae</taxon>
        <taxon>Candidatus Formimonas</taxon>
    </lineage>
</organism>
<dbReference type="Proteomes" id="UP000323521">
    <property type="component" value="Chromosome"/>
</dbReference>